<feature type="transmembrane region" description="Helical" evidence="6">
    <location>
        <begin position="154"/>
        <end position="174"/>
    </location>
</feature>
<keyword evidence="5 6" id="KW-0472">Membrane</keyword>
<name>A0A1G2T0L2_9BACT</name>
<keyword evidence="2" id="KW-1003">Cell membrane</keyword>
<dbReference type="EMBL" id="MHVH01000004">
    <property type="protein sequence ID" value="OHA90538.1"/>
    <property type="molecule type" value="Genomic_DNA"/>
</dbReference>
<comment type="subcellular location">
    <subcellularLocation>
        <location evidence="1">Cell membrane</location>
        <topology evidence="1">Multi-pass membrane protein</topology>
    </subcellularLocation>
</comment>
<organism evidence="7 8">
    <name type="scientific">Candidatus Zambryskibacteria bacterium RIFCSPHIGHO2_01_FULL_46_25</name>
    <dbReference type="NCBI Taxonomy" id="1802738"/>
    <lineage>
        <taxon>Bacteria</taxon>
        <taxon>Candidatus Zambryskiibacteriota</taxon>
    </lineage>
</organism>
<proteinExistence type="predicted"/>
<keyword evidence="4 6" id="KW-1133">Transmembrane helix</keyword>
<dbReference type="PANTHER" id="PTHR40277:SF1">
    <property type="entry name" value="BLL5419 PROTEIN"/>
    <property type="match status" value="1"/>
</dbReference>
<feature type="transmembrane region" description="Helical" evidence="6">
    <location>
        <begin position="126"/>
        <end position="147"/>
    </location>
</feature>
<feature type="transmembrane region" description="Helical" evidence="6">
    <location>
        <begin position="266"/>
        <end position="287"/>
    </location>
</feature>
<reference evidence="7 8" key="1">
    <citation type="journal article" date="2016" name="Nat. Commun.">
        <title>Thousands of microbial genomes shed light on interconnected biogeochemical processes in an aquifer system.</title>
        <authorList>
            <person name="Anantharaman K."/>
            <person name="Brown C.T."/>
            <person name="Hug L.A."/>
            <person name="Sharon I."/>
            <person name="Castelle C.J."/>
            <person name="Probst A.J."/>
            <person name="Thomas B.C."/>
            <person name="Singh A."/>
            <person name="Wilkins M.J."/>
            <person name="Karaoz U."/>
            <person name="Brodie E.L."/>
            <person name="Williams K.H."/>
            <person name="Hubbard S.S."/>
            <person name="Banfield J.F."/>
        </authorList>
    </citation>
    <scope>NUCLEOTIDE SEQUENCE [LARGE SCALE GENOMIC DNA]</scope>
</reference>
<dbReference type="NCBIfam" id="TIGR00374">
    <property type="entry name" value="flippase-like domain"/>
    <property type="match status" value="1"/>
</dbReference>
<gene>
    <name evidence="7" type="ORF">A2838_01000</name>
</gene>
<dbReference type="InterPro" id="IPR022791">
    <property type="entry name" value="L-PG_synthase/AglD"/>
</dbReference>
<feature type="transmembrane region" description="Helical" evidence="6">
    <location>
        <begin position="205"/>
        <end position="228"/>
    </location>
</feature>
<evidence type="ECO:0000313" key="7">
    <source>
        <dbReference type="EMBL" id="OHA90538.1"/>
    </source>
</evidence>
<accession>A0A1G2T0L2</accession>
<evidence type="ECO:0000256" key="1">
    <source>
        <dbReference type="ARBA" id="ARBA00004651"/>
    </source>
</evidence>
<dbReference type="Pfam" id="PF03706">
    <property type="entry name" value="LPG_synthase_TM"/>
    <property type="match status" value="1"/>
</dbReference>
<evidence type="ECO:0000256" key="4">
    <source>
        <dbReference type="ARBA" id="ARBA00022989"/>
    </source>
</evidence>
<dbReference type="AlphaFoldDB" id="A0A1G2T0L2"/>
<evidence type="ECO:0000256" key="2">
    <source>
        <dbReference type="ARBA" id="ARBA00022475"/>
    </source>
</evidence>
<keyword evidence="3 6" id="KW-0812">Transmembrane</keyword>
<dbReference type="Proteomes" id="UP000178107">
    <property type="component" value="Unassembled WGS sequence"/>
</dbReference>
<evidence type="ECO:0000256" key="5">
    <source>
        <dbReference type="ARBA" id="ARBA00023136"/>
    </source>
</evidence>
<evidence type="ECO:0008006" key="9">
    <source>
        <dbReference type="Google" id="ProtNLM"/>
    </source>
</evidence>
<evidence type="ECO:0000256" key="6">
    <source>
        <dbReference type="SAM" id="Phobius"/>
    </source>
</evidence>
<comment type="caution">
    <text evidence="7">The sequence shown here is derived from an EMBL/GenBank/DDBJ whole genome shotgun (WGS) entry which is preliminary data.</text>
</comment>
<dbReference type="GO" id="GO:0005886">
    <property type="term" value="C:plasma membrane"/>
    <property type="evidence" value="ECO:0007669"/>
    <property type="project" value="UniProtKB-SubCell"/>
</dbReference>
<feature type="transmembrane region" description="Helical" evidence="6">
    <location>
        <begin position="12"/>
        <end position="33"/>
    </location>
</feature>
<evidence type="ECO:0000313" key="8">
    <source>
        <dbReference type="Proteomes" id="UP000178107"/>
    </source>
</evidence>
<feature type="transmembrane region" description="Helical" evidence="6">
    <location>
        <begin position="39"/>
        <end position="60"/>
    </location>
</feature>
<evidence type="ECO:0000256" key="3">
    <source>
        <dbReference type="ARBA" id="ARBA00022692"/>
    </source>
</evidence>
<sequence>MINDRKMSKFVRVIISVILLVILFKLIDWSIFLEQIARVSLLPAIITIPLFFLGVFFSVLRWRLILDFLGIHISKKVAFRLYLEGSFLNNFIPTSVGGDIYKYFILSRLQPLKKKEAFVSLFFERGAGLLTFFVLNLLLSIFFYRLIFEHKALFLFEVLIFIVFLAFLFFLFSIHNSLKIGRIIKKYIDKFEFSSIPLNWVNKVWVLPAVIYSVFFTIVIVAIRFSYLLALGASFPIMHLLFFTTIIQLAGVLPVSLNSIGISEGLIVFLYSLVGISPEIAFAVAILERFIMIVASSVGATTFHKKYRHDLHVS</sequence>
<dbReference type="PANTHER" id="PTHR40277">
    <property type="entry name" value="BLL5419 PROTEIN"/>
    <property type="match status" value="1"/>
</dbReference>
<protein>
    <recommendedName>
        <fullName evidence="9">Flippase-like domain-containing protein</fullName>
    </recommendedName>
</protein>